<feature type="non-terminal residue" evidence="2">
    <location>
        <position position="1"/>
    </location>
</feature>
<gene>
    <name evidence="2" type="ORF">G5C65_35825</name>
</gene>
<dbReference type="RefSeq" id="WP_165303226.1">
    <property type="nucleotide sequence ID" value="NZ_JAAKZZ010000806.1"/>
</dbReference>
<accession>A0A6G4X8W8</accession>
<name>A0A6G4X8W8_9ACTN</name>
<evidence type="ECO:0000313" key="3">
    <source>
        <dbReference type="Proteomes" id="UP000477722"/>
    </source>
</evidence>
<keyword evidence="3" id="KW-1185">Reference proteome</keyword>
<dbReference type="InterPro" id="IPR045556">
    <property type="entry name" value="DUF6351"/>
</dbReference>
<dbReference type="Pfam" id="PF19878">
    <property type="entry name" value="DUF6351"/>
    <property type="match status" value="1"/>
</dbReference>
<dbReference type="Proteomes" id="UP000477722">
    <property type="component" value="Unassembled WGS sequence"/>
</dbReference>
<dbReference type="EMBL" id="JAAKZZ010000806">
    <property type="protein sequence ID" value="NGO73602.1"/>
    <property type="molecule type" value="Genomic_DNA"/>
</dbReference>
<protein>
    <recommendedName>
        <fullName evidence="1">DUF6351 domain-containing protein</fullName>
    </recommendedName>
</protein>
<proteinExistence type="predicted"/>
<reference evidence="2 3" key="1">
    <citation type="submission" date="2020-02" db="EMBL/GenBank/DDBJ databases">
        <title>Whole-genome analyses of novel actinobacteria.</title>
        <authorList>
            <person name="Sahin N."/>
            <person name="Tatar D."/>
        </authorList>
    </citation>
    <scope>NUCLEOTIDE SEQUENCE [LARGE SCALE GENOMIC DNA]</scope>
    <source>
        <strain evidence="2 3">SB3404</strain>
    </source>
</reference>
<evidence type="ECO:0000313" key="2">
    <source>
        <dbReference type="EMBL" id="NGO73602.1"/>
    </source>
</evidence>
<sequence>TPLTRPGGWNGRAVFTLGGGCVGGWYRQGTATGGVTSPYLLGRGYALMSSTLNVFGQNCSDLTAAETASMVKERFTEAYGPAVHTIGLGCSGGSYQAYQIVDNYPGILDGIVPACSFPDVGFAMTQRVTDTKLLTDYFARHGAGWTEEQKRAVTGFASYAVATGTRRDAVRIDPRGDCGVLPEKLRYHPRTAPRGARCDLYDHARNVYGTDPETGFARRPLDNTGIQYGLGALRDGTISKKQFLDLNVRIGGFDQDARHIARRTEADLKAVRTAYRTGRLTSGGGGLADAPIIEYRAYTDDSPGGDTHLRYHSLSMRKRLEKANGTSANMVSVLEDSRYGPFSLKSPLLRRSLTMMDRWLTALAADTSHAPRIEKIVRAKPDGLREGCNTRGRRPVFLAQKLNRAPDSRCEKLYPSHSFPREVAGEDIASDVIKCRKRPVRRDAYGDVRWSEPEWRRLRRTFAAGVCDYTRPGVGRQSLRGTWLSY</sequence>
<feature type="domain" description="DUF6351" evidence="1">
    <location>
        <begin position="3"/>
        <end position="477"/>
    </location>
</feature>
<organism evidence="2 3">
    <name type="scientific">Streptomyces boncukensis</name>
    <dbReference type="NCBI Taxonomy" id="2711219"/>
    <lineage>
        <taxon>Bacteria</taxon>
        <taxon>Bacillati</taxon>
        <taxon>Actinomycetota</taxon>
        <taxon>Actinomycetes</taxon>
        <taxon>Kitasatosporales</taxon>
        <taxon>Streptomycetaceae</taxon>
        <taxon>Streptomyces</taxon>
    </lineage>
</organism>
<dbReference type="AlphaFoldDB" id="A0A6G4X8W8"/>
<evidence type="ECO:0000259" key="1">
    <source>
        <dbReference type="Pfam" id="PF19878"/>
    </source>
</evidence>
<comment type="caution">
    <text evidence="2">The sequence shown here is derived from an EMBL/GenBank/DDBJ whole genome shotgun (WGS) entry which is preliminary data.</text>
</comment>